<dbReference type="Pfam" id="PF09424">
    <property type="entry name" value="YqeY"/>
    <property type="match status" value="1"/>
</dbReference>
<evidence type="ECO:0000313" key="1">
    <source>
        <dbReference type="EMBL" id="SHJ80959.1"/>
    </source>
</evidence>
<reference evidence="1 2" key="1">
    <citation type="submission" date="2016-11" db="EMBL/GenBank/DDBJ databases">
        <authorList>
            <person name="Jaros S."/>
            <person name="Januszkiewicz K."/>
            <person name="Wedrychowicz H."/>
        </authorList>
    </citation>
    <scope>NUCLEOTIDE SEQUENCE [LARGE SCALE GENOMIC DNA]</scope>
    <source>
        <strain evidence="1 2">DSM 14501</strain>
    </source>
</reference>
<dbReference type="STRING" id="1121266.SAMN02745883_00477"/>
<dbReference type="InterPro" id="IPR003789">
    <property type="entry name" value="Asn/Gln_tRNA_amidoTrase-B-like"/>
</dbReference>
<dbReference type="SUPFAM" id="SSF89095">
    <property type="entry name" value="GatB/YqeY motif"/>
    <property type="match status" value="1"/>
</dbReference>
<dbReference type="GO" id="GO:0016884">
    <property type="term" value="F:carbon-nitrogen ligase activity, with glutamine as amido-N-donor"/>
    <property type="evidence" value="ECO:0007669"/>
    <property type="project" value="InterPro"/>
</dbReference>
<proteinExistence type="predicted"/>
<dbReference type="EMBL" id="FRAJ01000004">
    <property type="protein sequence ID" value="SHJ80959.1"/>
    <property type="molecule type" value="Genomic_DNA"/>
</dbReference>
<protein>
    <recommendedName>
        <fullName evidence="3">GatB/YqeY domain-containing protein</fullName>
    </recommendedName>
</protein>
<dbReference type="PANTHER" id="PTHR28055:SF1">
    <property type="entry name" value="ALTERED INHERITANCE OF MITOCHONDRIA PROTEIN 41, MITOCHONDRIAL"/>
    <property type="match status" value="1"/>
</dbReference>
<dbReference type="Gene3D" id="1.10.1510.10">
    <property type="entry name" value="Uncharacterised protein YqeY/AIM41 PF09424, N-terminal domain"/>
    <property type="match status" value="1"/>
</dbReference>
<keyword evidence="2" id="KW-1185">Reference proteome</keyword>
<dbReference type="InterPro" id="IPR042184">
    <property type="entry name" value="YqeY/Aim41_N"/>
</dbReference>
<dbReference type="InterPro" id="IPR023168">
    <property type="entry name" value="GatB_Yqey_C_2"/>
</dbReference>
<accession>A0A1M6MC08</accession>
<evidence type="ECO:0008006" key="3">
    <source>
        <dbReference type="Google" id="ProtNLM"/>
    </source>
</evidence>
<dbReference type="RefSeq" id="WP_072965790.1">
    <property type="nucleotide sequence ID" value="NZ_FRAJ01000004.1"/>
</dbReference>
<dbReference type="InterPro" id="IPR019004">
    <property type="entry name" value="YqeY/Aim41"/>
</dbReference>
<dbReference type="PANTHER" id="PTHR28055">
    <property type="entry name" value="ALTERED INHERITANCE OF MITOCHONDRIA PROTEIN 41, MITOCHONDRIAL"/>
    <property type="match status" value="1"/>
</dbReference>
<gene>
    <name evidence="1" type="ORF">SAMN02745883_00477</name>
</gene>
<evidence type="ECO:0000313" key="2">
    <source>
        <dbReference type="Proteomes" id="UP000184082"/>
    </source>
</evidence>
<sequence length="147" mass="16624">MSLKDVLMQDLKTAMKEKDAIKKSTITMIRAAIKQYEVDNRKEVDDEIVIDIIAKQLKQKRDAIEEFKKGGREDLVKEAQTEIEILLNYLPKQLSEDEIKEIVKEIIDKVGAKGPKDMGKVMGALMPKVKGRADGKLVSKIVKEILS</sequence>
<organism evidence="1 2">
    <name type="scientific">Caminicella sporogenes DSM 14501</name>
    <dbReference type="NCBI Taxonomy" id="1121266"/>
    <lineage>
        <taxon>Bacteria</taxon>
        <taxon>Bacillati</taxon>
        <taxon>Bacillota</taxon>
        <taxon>Clostridia</taxon>
        <taxon>Peptostreptococcales</taxon>
        <taxon>Caminicellaceae</taxon>
        <taxon>Caminicella</taxon>
    </lineage>
</organism>
<dbReference type="Gene3D" id="1.10.10.410">
    <property type="match status" value="1"/>
</dbReference>
<name>A0A1M6MC08_9FIRM</name>
<dbReference type="AlphaFoldDB" id="A0A1M6MC08"/>
<dbReference type="Proteomes" id="UP000184082">
    <property type="component" value="Unassembled WGS sequence"/>
</dbReference>